<keyword evidence="1" id="KW-0472">Membrane</keyword>
<gene>
    <name evidence="2" type="ORF">ACFQ1U_07485</name>
</gene>
<sequence length="171" mass="19296">MKTIKIILGIITALVVVFFSTGLIVKETTYTTEVSVNKPLEEVFASFNNINTVKKWIPELQSIDTLEVKPGKIGSTFKMVVNNNGEQVVIKEKVLAYVPNEKVTLNYDAGNMLKVDDYTFAYNNGVTTITNESSCTSNKYILSCLFPYFKGTFKQQDQGYLNNFKTFVEKQ</sequence>
<organism evidence="2 3">
    <name type="scientific">Tenacibaculum geojense</name>
    <dbReference type="NCBI Taxonomy" id="915352"/>
    <lineage>
        <taxon>Bacteria</taxon>
        <taxon>Pseudomonadati</taxon>
        <taxon>Bacteroidota</taxon>
        <taxon>Flavobacteriia</taxon>
        <taxon>Flavobacteriales</taxon>
        <taxon>Flavobacteriaceae</taxon>
        <taxon>Tenacibaculum</taxon>
    </lineage>
</organism>
<dbReference type="Pfam" id="PF10604">
    <property type="entry name" value="Polyketide_cyc2"/>
    <property type="match status" value="1"/>
</dbReference>
<evidence type="ECO:0000313" key="2">
    <source>
        <dbReference type="EMBL" id="MFD0993043.1"/>
    </source>
</evidence>
<dbReference type="Gene3D" id="3.30.530.20">
    <property type="match status" value="1"/>
</dbReference>
<dbReference type="InterPro" id="IPR019587">
    <property type="entry name" value="Polyketide_cyclase/dehydratase"/>
</dbReference>
<dbReference type="SUPFAM" id="SSF55961">
    <property type="entry name" value="Bet v1-like"/>
    <property type="match status" value="1"/>
</dbReference>
<dbReference type="InterPro" id="IPR023393">
    <property type="entry name" value="START-like_dom_sf"/>
</dbReference>
<accession>A0ABW3JRA1</accession>
<dbReference type="RefSeq" id="WP_386106918.1">
    <property type="nucleotide sequence ID" value="NZ_JBHTJR010000045.1"/>
</dbReference>
<proteinExistence type="predicted"/>
<reference evidence="3" key="1">
    <citation type="journal article" date="2019" name="Int. J. Syst. Evol. Microbiol.">
        <title>The Global Catalogue of Microorganisms (GCM) 10K type strain sequencing project: providing services to taxonomists for standard genome sequencing and annotation.</title>
        <authorList>
            <consortium name="The Broad Institute Genomics Platform"/>
            <consortium name="The Broad Institute Genome Sequencing Center for Infectious Disease"/>
            <person name="Wu L."/>
            <person name="Ma J."/>
        </authorList>
    </citation>
    <scope>NUCLEOTIDE SEQUENCE [LARGE SCALE GENOMIC DNA]</scope>
    <source>
        <strain evidence="3">CCUG 60527</strain>
    </source>
</reference>
<evidence type="ECO:0000313" key="3">
    <source>
        <dbReference type="Proteomes" id="UP001597062"/>
    </source>
</evidence>
<keyword evidence="1" id="KW-0812">Transmembrane</keyword>
<dbReference type="EMBL" id="JBHTJR010000045">
    <property type="protein sequence ID" value="MFD0993043.1"/>
    <property type="molecule type" value="Genomic_DNA"/>
</dbReference>
<comment type="caution">
    <text evidence="2">The sequence shown here is derived from an EMBL/GenBank/DDBJ whole genome shotgun (WGS) entry which is preliminary data.</text>
</comment>
<protein>
    <submittedName>
        <fullName evidence="2">SRPBCC family protein</fullName>
    </submittedName>
</protein>
<keyword evidence="1" id="KW-1133">Transmembrane helix</keyword>
<dbReference type="Proteomes" id="UP001597062">
    <property type="component" value="Unassembled WGS sequence"/>
</dbReference>
<dbReference type="CDD" id="cd07812">
    <property type="entry name" value="SRPBCC"/>
    <property type="match status" value="1"/>
</dbReference>
<feature type="transmembrane region" description="Helical" evidence="1">
    <location>
        <begin position="6"/>
        <end position="25"/>
    </location>
</feature>
<keyword evidence="3" id="KW-1185">Reference proteome</keyword>
<evidence type="ECO:0000256" key="1">
    <source>
        <dbReference type="SAM" id="Phobius"/>
    </source>
</evidence>
<name>A0ABW3JRA1_9FLAO</name>